<accession>A0A7J6UZJ3</accession>
<sequence>MEENTLTYEALAGNKNNEVQGDNIPKNKELNVSHNHNSKLSESSANQTILCWKNRELILIATHNLQSSANQTI</sequence>
<dbReference type="AlphaFoldDB" id="A0A7J6UZJ3"/>
<proteinExistence type="predicted"/>
<dbReference type="Proteomes" id="UP000554482">
    <property type="component" value="Unassembled WGS sequence"/>
</dbReference>
<dbReference type="EMBL" id="JABWDY010041350">
    <property type="protein sequence ID" value="KAF5177465.1"/>
    <property type="molecule type" value="Genomic_DNA"/>
</dbReference>
<comment type="caution">
    <text evidence="2">The sequence shown here is derived from an EMBL/GenBank/DDBJ whole genome shotgun (WGS) entry which is preliminary data.</text>
</comment>
<reference evidence="2 3" key="1">
    <citation type="submission" date="2020-06" db="EMBL/GenBank/DDBJ databases">
        <title>Transcriptomic and genomic resources for Thalictrum thalictroides and T. hernandezii: Facilitating candidate gene discovery in an emerging model plant lineage.</title>
        <authorList>
            <person name="Arias T."/>
            <person name="Riano-Pachon D.M."/>
            <person name="Di Stilio V.S."/>
        </authorList>
    </citation>
    <scope>NUCLEOTIDE SEQUENCE [LARGE SCALE GENOMIC DNA]</scope>
    <source>
        <strain evidence="3">cv. WT478/WT964</strain>
        <tissue evidence="2">Leaves</tissue>
    </source>
</reference>
<evidence type="ECO:0000313" key="3">
    <source>
        <dbReference type="Proteomes" id="UP000554482"/>
    </source>
</evidence>
<evidence type="ECO:0000313" key="2">
    <source>
        <dbReference type="EMBL" id="KAF5177465.1"/>
    </source>
</evidence>
<keyword evidence="3" id="KW-1185">Reference proteome</keyword>
<evidence type="ECO:0000256" key="1">
    <source>
        <dbReference type="SAM" id="MobiDB-lite"/>
    </source>
</evidence>
<gene>
    <name evidence="2" type="ORF">FRX31_032944</name>
</gene>
<name>A0A7J6UZJ3_THATH</name>
<protein>
    <submittedName>
        <fullName evidence="2">Uncharacterized protein</fullName>
    </submittedName>
</protein>
<organism evidence="2 3">
    <name type="scientific">Thalictrum thalictroides</name>
    <name type="common">Rue-anemone</name>
    <name type="synonym">Anemone thalictroides</name>
    <dbReference type="NCBI Taxonomy" id="46969"/>
    <lineage>
        <taxon>Eukaryota</taxon>
        <taxon>Viridiplantae</taxon>
        <taxon>Streptophyta</taxon>
        <taxon>Embryophyta</taxon>
        <taxon>Tracheophyta</taxon>
        <taxon>Spermatophyta</taxon>
        <taxon>Magnoliopsida</taxon>
        <taxon>Ranunculales</taxon>
        <taxon>Ranunculaceae</taxon>
        <taxon>Thalictroideae</taxon>
        <taxon>Thalictrum</taxon>
    </lineage>
</organism>
<feature type="region of interest" description="Disordered" evidence="1">
    <location>
        <begin position="1"/>
        <end position="23"/>
    </location>
</feature>